<feature type="domain" description="PiggyBac transposable element-derived protein" evidence="1">
    <location>
        <begin position="20"/>
        <end position="81"/>
    </location>
</feature>
<evidence type="ECO:0000259" key="1">
    <source>
        <dbReference type="Pfam" id="PF13843"/>
    </source>
</evidence>
<sequence length="92" mass="10589">MCSTYSLTMALIPPTIQKPTKTGQAVKIFDTLLKVLEGKGYHIFADRYYTTRRLIDHLITQELHYTGTVQTNRVGFPPEIKSLRIGHMETRH</sequence>
<proteinExistence type="predicted"/>
<evidence type="ECO:0000313" key="2">
    <source>
        <dbReference type="EMBL" id="GFO14469.1"/>
    </source>
</evidence>
<reference evidence="2 3" key="1">
    <citation type="journal article" date="2021" name="Elife">
        <title>Chloroplast acquisition without the gene transfer in kleptoplastic sea slugs, Plakobranchus ocellatus.</title>
        <authorList>
            <person name="Maeda T."/>
            <person name="Takahashi S."/>
            <person name="Yoshida T."/>
            <person name="Shimamura S."/>
            <person name="Takaki Y."/>
            <person name="Nagai Y."/>
            <person name="Toyoda A."/>
            <person name="Suzuki Y."/>
            <person name="Arimoto A."/>
            <person name="Ishii H."/>
            <person name="Satoh N."/>
            <person name="Nishiyama T."/>
            <person name="Hasebe M."/>
            <person name="Maruyama T."/>
            <person name="Minagawa J."/>
            <person name="Obokata J."/>
            <person name="Shigenobu S."/>
        </authorList>
    </citation>
    <scope>NUCLEOTIDE SEQUENCE [LARGE SCALE GENOMIC DNA]</scope>
</reference>
<dbReference type="Pfam" id="PF13843">
    <property type="entry name" value="DDE_Tnp_1_7"/>
    <property type="match status" value="1"/>
</dbReference>
<name>A0AAV4B6X6_9GAST</name>
<dbReference type="EMBL" id="BLXT01004564">
    <property type="protein sequence ID" value="GFO14469.1"/>
    <property type="molecule type" value="Genomic_DNA"/>
</dbReference>
<evidence type="ECO:0000313" key="3">
    <source>
        <dbReference type="Proteomes" id="UP000735302"/>
    </source>
</evidence>
<protein>
    <submittedName>
        <fullName evidence="2">PiggyBac transposable element-derived protein 4-like</fullName>
    </submittedName>
</protein>
<gene>
    <name evidence="2" type="ORF">PoB_004097400</name>
</gene>
<organism evidence="2 3">
    <name type="scientific">Plakobranchus ocellatus</name>
    <dbReference type="NCBI Taxonomy" id="259542"/>
    <lineage>
        <taxon>Eukaryota</taxon>
        <taxon>Metazoa</taxon>
        <taxon>Spiralia</taxon>
        <taxon>Lophotrochozoa</taxon>
        <taxon>Mollusca</taxon>
        <taxon>Gastropoda</taxon>
        <taxon>Heterobranchia</taxon>
        <taxon>Euthyneura</taxon>
        <taxon>Panpulmonata</taxon>
        <taxon>Sacoglossa</taxon>
        <taxon>Placobranchoidea</taxon>
        <taxon>Plakobranchidae</taxon>
        <taxon>Plakobranchus</taxon>
    </lineage>
</organism>
<keyword evidence="3" id="KW-1185">Reference proteome</keyword>
<dbReference type="Proteomes" id="UP000735302">
    <property type="component" value="Unassembled WGS sequence"/>
</dbReference>
<comment type="caution">
    <text evidence="2">The sequence shown here is derived from an EMBL/GenBank/DDBJ whole genome shotgun (WGS) entry which is preliminary data.</text>
</comment>
<accession>A0AAV4B6X6</accession>
<dbReference type="InterPro" id="IPR029526">
    <property type="entry name" value="PGBD"/>
</dbReference>
<dbReference type="AlphaFoldDB" id="A0AAV4B6X6"/>